<dbReference type="RefSeq" id="WP_040775262.1">
    <property type="nucleotide sequence ID" value="NZ_QRCM01000001.1"/>
</dbReference>
<dbReference type="Pfam" id="PF12802">
    <property type="entry name" value="MarR_2"/>
    <property type="match status" value="1"/>
</dbReference>
<dbReference type="InterPro" id="IPR036390">
    <property type="entry name" value="WH_DNA-bd_sf"/>
</dbReference>
<accession>A0A6P2CHM0</accession>
<dbReference type="AlphaFoldDB" id="A0A6P2CHM0"/>
<evidence type="ECO:0000313" key="2">
    <source>
        <dbReference type="EMBL" id="TXG90716.1"/>
    </source>
</evidence>
<comment type="caution">
    <text evidence="2">The sequence shown here is derived from an EMBL/GenBank/DDBJ whole genome shotgun (WGS) entry which is preliminary data.</text>
</comment>
<dbReference type="Gene3D" id="1.10.10.10">
    <property type="entry name" value="Winged helix-like DNA-binding domain superfamily/Winged helix DNA-binding domain"/>
    <property type="match status" value="1"/>
</dbReference>
<feature type="domain" description="HTH marR-type" evidence="1">
    <location>
        <begin position="34"/>
        <end position="84"/>
    </location>
</feature>
<dbReference type="GO" id="GO:0003700">
    <property type="term" value="F:DNA-binding transcription factor activity"/>
    <property type="evidence" value="ECO:0007669"/>
    <property type="project" value="InterPro"/>
</dbReference>
<dbReference type="InterPro" id="IPR000835">
    <property type="entry name" value="HTH_MarR-typ"/>
</dbReference>
<organism evidence="2 3">
    <name type="scientific">Rhodococcus rhodnii</name>
    <dbReference type="NCBI Taxonomy" id="38312"/>
    <lineage>
        <taxon>Bacteria</taxon>
        <taxon>Bacillati</taxon>
        <taxon>Actinomycetota</taxon>
        <taxon>Actinomycetes</taxon>
        <taxon>Mycobacteriales</taxon>
        <taxon>Nocardiaceae</taxon>
        <taxon>Rhodococcus</taxon>
    </lineage>
</organism>
<dbReference type="InterPro" id="IPR036388">
    <property type="entry name" value="WH-like_DNA-bd_sf"/>
</dbReference>
<name>A0A6P2CHM0_9NOCA</name>
<dbReference type="Proteomes" id="UP000471120">
    <property type="component" value="Unassembled WGS sequence"/>
</dbReference>
<dbReference type="EMBL" id="QRCM01000001">
    <property type="protein sequence ID" value="TXG90716.1"/>
    <property type="molecule type" value="Genomic_DNA"/>
</dbReference>
<proteinExistence type="predicted"/>
<protein>
    <submittedName>
        <fullName evidence="2">MarR family transcriptional regulator</fullName>
    </submittedName>
</protein>
<evidence type="ECO:0000313" key="3">
    <source>
        <dbReference type="Proteomes" id="UP000471120"/>
    </source>
</evidence>
<gene>
    <name evidence="2" type="ORF">DW322_11420</name>
</gene>
<reference evidence="2 3" key="1">
    <citation type="submission" date="2018-07" db="EMBL/GenBank/DDBJ databases">
        <title>Genome sequence of Rhodococcus rhodnii ATCC 35071 from Rhodnius prolixus.</title>
        <authorList>
            <person name="Patel V."/>
            <person name="Vogel K.J."/>
        </authorList>
    </citation>
    <scope>NUCLEOTIDE SEQUENCE [LARGE SCALE GENOMIC DNA]</scope>
    <source>
        <strain evidence="2 3">ATCC 35071</strain>
    </source>
</reference>
<sequence length="165" mass="18019">MSEMDSEALEFGLYHREILNSALRESTAPLARLGLNPALMNVLNAIAGCPGASGALIAETNDTSQQAAARSLAHLISRGLVRRTVGERATFSHHLTPEGEAKLFAGLTIVARQNRDLLSVLSERELDEYLRLTRKLHSVRARRSVEEVARLTWAADTDSESGGRE</sequence>
<dbReference type="SUPFAM" id="SSF46785">
    <property type="entry name" value="Winged helix' DNA-binding domain"/>
    <property type="match status" value="1"/>
</dbReference>
<evidence type="ECO:0000259" key="1">
    <source>
        <dbReference type="Pfam" id="PF12802"/>
    </source>
</evidence>